<dbReference type="Gene3D" id="1.10.357.10">
    <property type="entry name" value="Tetracycline Repressor, domain 2"/>
    <property type="match status" value="1"/>
</dbReference>
<dbReference type="PROSITE" id="PS50977">
    <property type="entry name" value="HTH_TETR_2"/>
    <property type="match status" value="1"/>
</dbReference>
<dbReference type="InterPro" id="IPR050109">
    <property type="entry name" value="HTH-type_TetR-like_transc_reg"/>
</dbReference>
<dbReference type="GO" id="GO:0003700">
    <property type="term" value="F:DNA-binding transcription factor activity"/>
    <property type="evidence" value="ECO:0007669"/>
    <property type="project" value="TreeGrafter"/>
</dbReference>
<dbReference type="InterPro" id="IPR001647">
    <property type="entry name" value="HTH_TetR"/>
</dbReference>
<keyword evidence="1 2" id="KW-0238">DNA-binding</keyword>
<evidence type="ECO:0000256" key="1">
    <source>
        <dbReference type="ARBA" id="ARBA00023125"/>
    </source>
</evidence>
<gene>
    <name evidence="4" type="ORF">BE17_40480</name>
</gene>
<evidence type="ECO:0000313" key="4">
    <source>
        <dbReference type="EMBL" id="KYF80655.1"/>
    </source>
</evidence>
<dbReference type="PRINTS" id="PR00455">
    <property type="entry name" value="HTHTETR"/>
</dbReference>
<dbReference type="PANTHER" id="PTHR30055">
    <property type="entry name" value="HTH-TYPE TRANSCRIPTIONAL REGULATOR RUTR"/>
    <property type="match status" value="1"/>
</dbReference>
<name>A0A150RK32_SORCE</name>
<evidence type="ECO:0000259" key="3">
    <source>
        <dbReference type="PROSITE" id="PS50977"/>
    </source>
</evidence>
<dbReference type="InterPro" id="IPR009057">
    <property type="entry name" value="Homeodomain-like_sf"/>
</dbReference>
<reference evidence="4 5" key="1">
    <citation type="submission" date="2014-02" db="EMBL/GenBank/DDBJ databases">
        <title>The small core and large imbalanced accessory genome model reveals a collaborative survival strategy of Sorangium cellulosum strains in nature.</title>
        <authorList>
            <person name="Han K."/>
            <person name="Peng R."/>
            <person name="Blom J."/>
            <person name="Li Y.-Z."/>
        </authorList>
    </citation>
    <scope>NUCLEOTIDE SEQUENCE [LARGE SCALE GENOMIC DNA]</scope>
    <source>
        <strain evidence="4 5">So0011-07</strain>
    </source>
</reference>
<sequence>MVQVLKDDVQESIAAAALKVFARKGYESATMAEIARTAGVSTGNIYRYYANKDALFYTVVDDGFVRAFTLLLRRRVKALDGVDDIRTLPPAAAYHLASEELLRFCIENRLRVVILLGRAGGSRYERFAEETVQRLVELAIEHFRAMSPCPQAMEVTETARFNLDQIYRSLVGTMVSTLARFEDEAAIREATGGYSKYHLAGLKSFFA</sequence>
<protein>
    <recommendedName>
        <fullName evidence="3">HTH tetR-type domain-containing protein</fullName>
    </recommendedName>
</protein>
<dbReference type="GO" id="GO:0000976">
    <property type="term" value="F:transcription cis-regulatory region binding"/>
    <property type="evidence" value="ECO:0007669"/>
    <property type="project" value="TreeGrafter"/>
</dbReference>
<organism evidence="4 5">
    <name type="scientific">Sorangium cellulosum</name>
    <name type="common">Polyangium cellulosum</name>
    <dbReference type="NCBI Taxonomy" id="56"/>
    <lineage>
        <taxon>Bacteria</taxon>
        <taxon>Pseudomonadati</taxon>
        <taxon>Myxococcota</taxon>
        <taxon>Polyangia</taxon>
        <taxon>Polyangiales</taxon>
        <taxon>Polyangiaceae</taxon>
        <taxon>Sorangium</taxon>
    </lineage>
</organism>
<dbReference type="PANTHER" id="PTHR30055:SF226">
    <property type="entry name" value="HTH-TYPE TRANSCRIPTIONAL REGULATOR PKSA"/>
    <property type="match status" value="1"/>
</dbReference>
<evidence type="ECO:0000256" key="2">
    <source>
        <dbReference type="PROSITE-ProRule" id="PRU00335"/>
    </source>
</evidence>
<accession>A0A150RK32</accession>
<feature type="DNA-binding region" description="H-T-H motif" evidence="2">
    <location>
        <begin position="30"/>
        <end position="49"/>
    </location>
</feature>
<proteinExistence type="predicted"/>
<dbReference type="AlphaFoldDB" id="A0A150RK32"/>
<dbReference type="EMBL" id="JEMB01002509">
    <property type="protein sequence ID" value="KYF80655.1"/>
    <property type="molecule type" value="Genomic_DNA"/>
</dbReference>
<comment type="caution">
    <text evidence="4">The sequence shown here is derived from an EMBL/GenBank/DDBJ whole genome shotgun (WGS) entry which is preliminary data.</text>
</comment>
<dbReference type="Pfam" id="PF00440">
    <property type="entry name" value="TetR_N"/>
    <property type="match status" value="1"/>
</dbReference>
<dbReference type="SUPFAM" id="SSF46689">
    <property type="entry name" value="Homeodomain-like"/>
    <property type="match status" value="1"/>
</dbReference>
<feature type="domain" description="HTH tetR-type" evidence="3">
    <location>
        <begin position="7"/>
        <end position="67"/>
    </location>
</feature>
<dbReference type="Proteomes" id="UP000075635">
    <property type="component" value="Unassembled WGS sequence"/>
</dbReference>
<evidence type="ECO:0000313" key="5">
    <source>
        <dbReference type="Proteomes" id="UP000075635"/>
    </source>
</evidence>